<reference evidence="2" key="1">
    <citation type="submission" date="2020-02" db="EMBL/GenBank/DDBJ databases">
        <authorList>
            <person name="Meier V. D."/>
        </authorList>
    </citation>
    <scope>NUCLEOTIDE SEQUENCE</scope>
    <source>
        <strain evidence="2">AVDCRST_MAG74</strain>
    </source>
</reference>
<name>A0A6J4PHH2_9BACT</name>
<dbReference type="InterPro" id="IPR029063">
    <property type="entry name" value="SAM-dependent_MTases_sf"/>
</dbReference>
<dbReference type="CDD" id="cd02440">
    <property type="entry name" value="AdoMet_MTases"/>
    <property type="match status" value="1"/>
</dbReference>
<dbReference type="SUPFAM" id="SSF53335">
    <property type="entry name" value="S-adenosyl-L-methionine-dependent methyltransferases"/>
    <property type="match status" value="1"/>
</dbReference>
<dbReference type="GO" id="GO:0008757">
    <property type="term" value="F:S-adenosylmethionine-dependent methyltransferase activity"/>
    <property type="evidence" value="ECO:0007669"/>
    <property type="project" value="InterPro"/>
</dbReference>
<keyword evidence="2" id="KW-0808">Transferase</keyword>
<dbReference type="EMBL" id="CADCUR010000245">
    <property type="protein sequence ID" value="CAA9416251.1"/>
    <property type="molecule type" value="Genomic_DNA"/>
</dbReference>
<evidence type="ECO:0000259" key="1">
    <source>
        <dbReference type="Pfam" id="PF08241"/>
    </source>
</evidence>
<dbReference type="InterPro" id="IPR013216">
    <property type="entry name" value="Methyltransf_11"/>
</dbReference>
<feature type="domain" description="Methyltransferase type 11" evidence="1">
    <location>
        <begin position="142"/>
        <end position="227"/>
    </location>
</feature>
<accession>A0A6J4PHH2</accession>
<gene>
    <name evidence="2" type="ORF">AVDCRST_MAG74-2650</name>
</gene>
<dbReference type="Pfam" id="PF08241">
    <property type="entry name" value="Methyltransf_11"/>
    <property type="match status" value="1"/>
</dbReference>
<protein>
    <submittedName>
        <fullName evidence="2">SAM-dependent methyltransferase</fullName>
    </submittedName>
</protein>
<proteinExistence type="predicted"/>
<keyword evidence="2" id="KW-0489">Methyltransferase</keyword>
<dbReference type="Gene3D" id="3.40.50.150">
    <property type="entry name" value="Vaccinia Virus protein VP39"/>
    <property type="match status" value="1"/>
</dbReference>
<organism evidence="2">
    <name type="scientific">uncultured Pyrinomonadaceae bacterium</name>
    <dbReference type="NCBI Taxonomy" id="2283094"/>
    <lineage>
        <taxon>Bacteria</taxon>
        <taxon>Pseudomonadati</taxon>
        <taxon>Acidobacteriota</taxon>
        <taxon>Blastocatellia</taxon>
        <taxon>Blastocatellales</taxon>
        <taxon>Pyrinomonadaceae</taxon>
        <taxon>environmental samples</taxon>
    </lineage>
</organism>
<dbReference type="AlphaFoldDB" id="A0A6J4PHH2"/>
<evidence type="ECO:0000313" key="2">
    <source>
        <dbReference type="EMBL" id="CAA9416251.1"/>
    </source>
</evidence>
<sequence>MIWRDEELTNPFSGKRFRRDSPHSVSDGENRFPVVEEIPYLRANRDELRDKILNRLEAGDEKAALILLLRDQDDWARGEPPNETDLQPLFENQNLSLREAMSCLRYGAVADYFAHRWSDPTFVSGLALLEYHLPPSAKTICELACGIGHYLREFQTRGIAAVGADVVYSKLWLARKFVAPNARLVCLDANYDFPFADKSFDAWFCHDAFYFLPEKKRVADELKRTTRGAILIGHAHNAEAENFSSGVAISAGEYAALFDEPILYDDAELTGAAVENRKPAASKVNELKTAAAIDLVCNANGENQMTEIFQRPSFLAPMSQEKLRINPLLLDANGEIQPSPIYPSKRYASEYAPLSDYLKLSEAEQEILKSIGRGIENDLSNEKILTDLARRRILLDLPEKW</sequence>
<dbReference type="GO" id="GO:0032259">
    <property type="term" value="P:methylation"/>
    <property type="evidence" value="ECO:0007669"/>
    <property type="project" value="UniProtKB-KW"/>
</dbReference>